<comment type="caution">
    <text evidence="1">The sequence shown here is derived from an EMBL/GenBank/DDBJ whole genome shotgun (WGS) entry which is preliminary data.</text>
</comment>
<reference evidence="1" key="1">
    <citation type="submission" date="2019-09" db="EMBL/GenBank/DDBJ databases">
        <title>Characterisation of the sponge microbiome using genome-centric metagenomics.</title>
        <authorList>
            <person name="Engelberts J.P."/>
            <person name="Robbins S.J."/>
            <person name="De Goeij J.M."/>
            <person name="Aranda M."/>
            <person name="Bell S.C."/>
            <person name="Webster N.S."/>
        </authorList>
    </citation>
    <scope>NUCLEOTIDE SEQUENCE</scope>
    <source>
        <strain evidence="1">SB0662_bin_9</strain>
    </source>
</reference>
<dbReference type="InterPro" id="IPR008775">
    <property type="entry name" value="Phytyl_CoA_dOase-like"/>
</dbReference>
<gene>
    <name evidence="1" type="ORF">F4Y08_10060</name>
</gene>
<proteinExistence type="predicted"/>
<dbReference type="PANTHER" id="PTHR20883">
    <property type="entry name" value="PHYTANOYL-COA DIOXYGENASE DOMAIN CONTAINING 1"/>
    <property type="match status" value="1"/>
</dbReference>
<keyword evidence="1" id="KW-0560">Oxidoreductase</keyword>
<dbReference type="AlphaFoldDB" id="A0A6B1DTS6"/>
<dbReference type="GO" id="GO:0005506">
    <property type="term" value="F:iron ion binding"/>
    <property type="evidence" value="ECO:0007669"/>
    <property type="project" value="UniProtKB-ARBA"/>
</dbReference>
<accession>A0A6B1DTS6</accession>
<dbReference type="GO" id="GO:0016706">
    <property type="term" value="F:2-oxoglutarate-dependent dioxygenase activity"/>
    <property type="evidence" value="ECO:0007669"/>
    <property type="project" value="UniProtKB-ARBA"/>
</dbReference>
<dbReference type="PANTHER" id="PTHR20883:SF46">
    <property type="entry name" value="PHYTANOYL-COA HYDROXYLASE"/>
    <property type="match status" value="1"/>
</dbReference>
<keyword evidence="1" id="KW-0223">Dioxygenase</keyword>
<protein>
    <submittedName>
        <fullName evidence="1">Phytanoyl-CoA dioxygenase family protein</fullName>
    </submittedName>
</protein>
<dbReference type="Pfam" id="PF05721">
    <property type="entry name" value="PhyH"/>
    <property type="match status" value="1"/>
</dbReference>
<name>A0A6B1DTS6_9CHLR</name>
<dbReference type="EMBL" id="VXPY01000071">
    <property type="protein sequence ID" value="MYD90661.1"/>
    <property type="molecule type" value="Genomic_DNA"/>
</dbReference>
<sequence>MMRNGITDAAWSKFKEQGYVRLGPVLDPDELGALQQRIDAIMMGTADVPYERMLMQLDSVPGVSDQPGPQSQGHKLATLSYRKIQDLEFDPLFLRYMQRPLFKHICERAYGLGTPVSSYRAMFMNKPAHEGTDLAWHQDRWTSLDRDPLITIWTALDPAREDNGCMWVTPGRHHTLINPSDGSGFLTAEQAEELAEEFEAEPLTLEAGEALLLHNHLPHRSGVNSTDIARRAFSVCYMDAGTVSTENKDYALLFGSGAMNPDDL</sequence>
<organism evidence="1">
    <name type="scientific">Caldilineaceae bacterium SB0662_bin_9</name>
    <dbReference type="NCBI Taxonomy" id="2605258"/>
    <lineage>
        <taxon>Bacteria</taxon>
        <taxon>Bacillati</taxon>
        <taxon>Chloroflexota</taxon>
        <taxon>Caldilineae</taxon>
        <taxon>Caldilineales</taxon>
        <taxon>Caldilineaceae</taxon>
    </lineage>
</organism>
<dbReference type="Gene3D" id="2.60.120.620">
    <property type="entry name" value="q2cbj1_9rhob like domain"/>
    <property type="match status" value="1"/>
</dbReference>
<dbReference type="SUPFAM" id="SSF51197">
    <property type="entry name" value="Clavaminate synthase-like"/>
    <property type="match status" value="1"/>
</dbReference>
<evidence type="ECO:0000313" key="1">
    <source>
        <dbReference type="EMBL" id="MYD90661.1"/>
    </source>
</evidence>